<keyword evidence="2" id="KW-1185">Reference proteome</keyword>
<dbReference type="InterPro" id="IPR005152">
    <property type="entry name" value="Lipase_secreted"/>
</dbReference>
<gene>
    <name evidence="1" type="ORF">S2091_1070</name>
</gene>
<dbReference type="AlphaFoldDB" id="A0A2S9H391"/>
<dbReference type="PANTHER" id="PTHR34853">
    <property type="match status" value="1"/>
</dbReference>
<dbReference type="Gene3D" id="3.40.50.1820">
    <property type="entry name" value="alpha/beta hydrolase"/>
    <property type="match status" value="1"/>
</dbReference>
<dbReference type="Proteomes" id="UP000237839">
    <property type="component" value="Unassembled WGS sequence"/>
</dbReference>
<dbReference type="GO" id="GO:0016042">
    <property type="term" value="P:lipid catabolic process"/>
    <property type="evidence" value="ECO:0007669"/>
    <property type="project" value="InterPro"/>
</dbReference>
<protein>
    <recommendedName>
        <fullName evidence="3">Alpha/beta hydrolase family</fullName>
    </recommendedName>
</protein>
<dbReference type="SUPFAM" id="SSF53474">
    <property type="entry name" value="alpha/beta-Hydrolases"/>
    <property type="match status" value="1"/>
</dbReference>
<dbReference type="PIRSF" id="PIRSF029171">
    <property type="entry name" value="Esterase_LipA"/>
    <property type="match status" value="1"/>
</dbReference>
<comment type="caution">
    <text evidence="1">The sequence shown here is derived from an EMBL/GenBank/DDBJ whole genome shotgun (WGS) entry which is preliminary data.</text>
</comment>
<dbReference type="PANTHER" id="PTHR34853:SF1">
    <property type="entry name" value="LIPASE 5"/>
    <property type="match status" value="1"/>
</dbReference>
<evidence type="ECO:0000313" key="1">
    <source>
        <dbReference type="EMBL" id="PRC94449.1"/>
    </source>
</evidence>
<organism evidence="1 2">
    <name type="scientific">Solimicrobium silvestre</name>
    <dbReference type="NCBI Taxonomy" id="2099400"/>
    <lineage>
        <taxon>Bacteria</taxon>
        <taxon>Pseudomonadati</taxon>
        <taxon>Pseudomonadota</taxon>
        <taxon>Betaproteobacteria</taxon>
        <taxon>Burkholderiales</taxon>
        <taxon>Oxalobacteraceae</taxon>
        <taxon>Solimicrobium</taxon>
    </lineage>
</organism>
<dbReference type="InterPro" id="IPR029058">
    <property type="entry name" value="AB_hydrolase_fold"/>
</dbReference>
<dbReference type="OrthoDB" id="9798122at2"/>
<reference evidence="1 2" key="1">
    <citation type="submission" date="2018-02" db="EMBL/GenBank/DDBJ databases">
        <title>Solimicrobium silvestre gen. nov., sp. nov., isolated from alpine forest soil.</title>
        <authorList>
            <person name="Margesin R."/>
            <person name="Albuquerque L."/>
            <person name="Zhang D.-C."/>
            <person name="Froufe H.J.C."/>
            <person name="Severino R."/>
            <person name="Roxo I."/>
            <person name="Egas C."/>
            <person name="Da Costa M.S."/>
        </authorList>
    </citation>
    <scope>NUCLEOTIDE SEQUENCE [LARGE SCALE GENOMIC DNA]</scope>
    <source>
        <strain evidence="1 2">S20-91</strain>
    </source>
</reference>
<accession>A0A2S9H391</accession>
<name>A0A2S9H391_9BURK</name>
<dbReference type="Gene3D" id="1.10.260.160">
    <property type="match status" value="1"/>
</dbReference>
<dbReference type="EMBL" id="PUGF01000003">
    <property type="protein sequence ID" value="PRC94449.1"/>
    <property type="molecule type" value="Genomic_DNA"/>
</dbReference>
<dbReference type="RefSeq" id="WP_105530752.1">
    <property type="nucleotide sequence ID" value="NZ_PUGF01000003.1"/>
</dbReference>
<evidence type="ECO:0008006" key="3">
    <source>
        <dbReference type="Google" id="ProtNLM"/>
    </source>
</evidence>
<dbReference type="GO" id="GO:0004806">
    <property type="term" value="F:triacylglycerol lipase activity"/>
    <property type="evidence" value="ECO:0007669"/>
    <property type="project" value="InterPro"/>
</dbReference>
<proteinExistence type="predicted"/>
<sequence length="428" mass="47519">MVFPIITLIALGVLLWQLNLLHFRRLPITLYATGIFLFATSAATQGQENEIRVPSGVTYQLIATYSVDRLNQILTSELKEFSDFPMSYPPARYPVKLYRITYPSVIPEHNSRPTSASGLLAVPESGADTMPVVSYQHGTVFSKTEVPSHPDNSMETRLMIAQFAGQGYMVIGADYFGKGISPETDSFLVKASTQQACLDMMLAAQAVSVNLKLHWGPLFLSGWSQGGWSTMVFLNKLESLGIPVKAAAVASAPNDMFAIMNRWLHAPENHDAVYLPGLAILQINAYEEYYGLPNLTLSAFKPQYQSIARDLYLNKITYAEAGPKLPKRMNDLLQDDFIAGSSLGSSRYWALLQDSQAFRWRSITPLHTYYGDEDEVVPAYIATLPVSYQKFVGGASAVGIEVKKANHRGTFVYAVANQKKWFDQLLTK</sequence>
<evidence type="ECO:0000313" key="2">
    <source>
        <dbReference type="Proteomes" id="UP000237839"/>
    </source>
</evidence>